<dbReference type="SUPFAM" id="SSF48208">
    <property type="entry name" value="Six-hairpin glycosidases"/>
    <property type="match status" value="1"/>
</dbReference>
<evidence type="ECO:0000259" key="3">
    <source>
        <dbReference type="Pfam" id="PF17168"/>
    </source>
</evidence>
<dbReference type="RefSeq" id="WP_191775304.1">
    <property type="nucleotide sequence ID" value="NZ_JACYFU010000002.1"/>
</dbReference>
<dbReference type="EMBL" id="JACYFU010000002">
    <property type="protein sequence ID" value="MBD8066029.1"/>
    <property type="molecule type" value="Genomic_DNA"/>
</dbReference>
<keyword evidence="5" id="KW-1185">Reference proteome</keyword>
<dbReference type="GO" id="GO:0005975">
    <property type="term" value="P:carbohydrate metabolic process"/>
    <property type="evidence" value="ECO:0007669"/>
    <property type="project" value="InterPro"/>
</dbReference>
<dbReference type="InterPro" id="IPR032515">
    <property type="entry name" value="DUF4964"/>
</dbReference>
<feature type="domain" description="Glutaminase A central" evidence="2">
    <location>
        <begin position="337"/>
        <end position="684"/>
    </location>
</feature>
<name>A0A927FVQ5_9HYPH</name>
<evidence type="ECO:0000313" key="5">
    <source>
        <dbReference type="Proteomes" id="UP000654108"/>
    </source>
</evidence>
<sequence>MTDPRTARAPATPLIVHDPFMSVWSHTDELTQSWPTHWTGKNQSMAGMAHIDGKAYRFMGLVTRTGVDVPAMRQTGREVTPLRTLYRFEADGVALTLTFTTPSFPEDVELMARPASYVDIEVAAIDGKSHTVSAYIDWSTNWVTGNAETDVIWGRHRAGTVEALFVGAREQTPLHQSGDEVQIDWGYLYTSAEPGVAVDSAFGDARTLRDSFAQTGTIPARDDVRDGRPLPLPSHGHRGLNINASGIHQERPAYNVSAWSRDFGAVGSAPQAFRLLVAYDQVYALEYFHRRLRPFWSRKGQSAIGLVEQAWAEREALCARAVAYDDDLVGQLTRAGGDTYARIGILAFRQCLGGHALVADLDGSLLYFSKENSSNGCLGTVDLTYPSAPFFLHFNPALLEAQMRPICAYAAGGAWPFPYAPHDVGQFPLANGQVYGGGELTEHNQMPYEESGNMLILAAALLQRTNDTRFVEEFWPLWEKWARYLVESGIDPENQLCTDDFAGHLPHNTNLSIKAIIGIGAFGKICQRLGKTAEAEKYFAVARDWAAQWPKLADDGAAFRLAFDQAGSWSQKYNLIWDRILGLGLFPAEIARKEVAAYRSRQDRYGLPLDNRAHYTKLDWLVWTACLTGDQADFEELLQPVAAWLDAAPQRVPLSDWFDTQTGKQIGVGGFRSRPVVGGTYIKLMLDSAGP</sequence>
<dbReference type="Pfam" id="PF17168">
    <property type="entry name" value="DUF5127"/>
    <property type="match status" value="1"/>
</dbReference>
<feature type="domain" description="Glutaminase A N-terminal" evidence="3">
    <location>
        <begin position="83"/>
        <end position="328"/>
    </location>
</feature>
<proteinExistence type="predicted"/>
<dbReference type="InterPro" id="IPR033433">
    <property type="entry name" value="GtaA_N"/>
</dbReference>
<feature type="domain" description="DUF4964" evidence="1">
    <location>
        <begin position="7"/>
        <end position="60"/>
    </location>
</feature>
<dbReference type="Pfam" id="PF16335">
    <property type="entry name" value="GtaA_6_Hairpin"/>
    <property type="match status" value="1"/>
</dbReference>
<dbReference type="PANTHER" id="PTHR31987:SF1">
    <property type="entry name" value="GLUTAMINASE A"/>
    <property type="match status" value="1"/>
</dbReference>
<dbReference type="Gene3D" id="1.50.10.10">
    <property type="match status" value="1"/>
</dbReference>
<dbReference type="AlphaFoldDB" id="A0A927FVQ5"/>
<dbReference type="InterPro" id="IPR008928">
    <property type="entry name" value="6-hairpin_glycosidase_sf"/>
</dbReference>
<reference evidence="4" key="1">
    <citation type="submission" date="2020-09" db="EMBL/GenBank/DDBJ databases">
        <title>Genome seq and assembly of Devosia sp.</title>
        <authorList>
            <person name="Chhetri G."/>
        </authorList>
    </citation>
    <scope>NUCLEOTIDE SEQUENCE</scope>
    <source>
        <strain evidence="4">PTR5</strain>
    </source>
</reference>
<evidence type="ECO:0000259" key="1">
    <source>
        <dbReference type="Pfam" id="PF16334"/>
    </source>
</evidence>
<dbReference type="Pfam" id="PF16334">
    <property type="entry name" value="DUF4964"/>
    <property type="match status" value="1"/>
</dbReference>
<accession>A0A927FVQ5</accession>
<gene>
    <name evidence="4" type="ORF">IC608_11150</name>
</gene>
<comment type="caution">
    <text evidence="4">The sequence shown here is derived from an EMBL/GenBank/DDBJ whole genome shotgun (WGS) entry which is preliminary data.</text>
</comment>
<dbReference type="InterPro" id="IPR052743">
    <property type="entry name" value="Glutaminase_GtaA"/>
</dbReference>
<dbReference type="InterPro" id="IPR032514">
    <property type="entry name" value="GtaA_central"/>
</dbReference>
<dbReference type="Proteomes" id="UP000654108">
    <property type="component" value="Unassembled WGS sequence"/>
</dbReference>
<evidence type="ECO:0000259" key="2">
    <source>
        <dbReference type="Pfam" id="PF16335"/>
    </source>
</evidence>
<protein>
    <submittedName>
        <fullName evidence="4">DUF4965 domain-containing protein</fullName>
    </submittedName>
</protein>
<evidence type="ECO:0000313" key="4">
    <source>
        <dbReference type="EMBL" id="MBD8066029.1"/>
    </source>
</evidence>
<dbReference type="InterPro" id="IPR012341">
    <property type="entry name" value="6hp_glycosidase-like_sf"/>
</dbReference>
<organism evidence="4 5">
    <name type="scientific">Devosia oryzisoli</name>
    <dbReference type="NCBI Taxonomy" id="2774138"/>
    <lineage>
        <taxon>Bacteria</taxon>
        <taxon>Pseudomonadati</taxon>
        <taxon>Pseudomonadota</taxon>
        <taxon>Alphaproteobacteria</taxon>
        <taxon>Hyphomicrobiales</taxon>
        <taxon>Devosiaceae</taxon>
        <taxon>Devosia</taxon>
    </lineage>
</organism>
<dbReference type="PANTHER" id="PTHR31987">
    <property type="entry name" value="GLUTAMINASE A-RELATED"/>
    <property type="match status" value="1"/>
</dbReference>